<feature type="chain" id="PRO_5020341116" evidence="1">
    <location>
        <begin position="20"/>
        <end position="162"/>
    </location>
</feature>
<keyword evidence="1" id="KW-0732">Signal</keyword>
<dbReference type="RefSeq" id="WP_130145726.1">
    <property type="nucleotide sequence ID" value="NZ_SGSU01000009.1"/>
</dbReference>
<comment type="caution">
    <text evidence="2">The sequence shown here is derived from an EMBL/GenBank/DDBJ whole genome shotgun (WGS) entry which is preliminary data.</text>
</comment>
<evidence type="ECO:0000313" key="3">
    <source>
        <dbReference type="Proteomes" id="UP000293483"/>
    </source>
</evidence>
<name>A0A4V2DPI5_9GAMM</name>
<dbReference type="EMBL" id="SGSU01000009">
    <property type="protein sequence ID" value="RZG66868.1"/>
    <property type="molecule type" value="Genomic_DNA"/>
</dbReference>
<reference evidence="2 3" key="1">
    <citation type="submission" date="2019-02" db="EMBL/GenBank/DDBJ databases">
        <title>The Batch Genome Submission of Acinetobacter spp. strains.</title>
        <authorList>
            <person name="Qin J."/>
            <person name="Hu Y."/>
            <person name="Ye H."/>
            <person name="Wei L."/>
            <person name="Feng Y."/>
            <person name="Zong Z."/>
        </authorList>
    </citation>
    <scope>NUCLEOTIDE SEQUENCE [LARGE SCALE GENOMIC DNA]</scope>
    <source>
        <strain evidence="2 3">WCHABo060081</strain>
    </source>
</reference>
<feature type="signal peptide" evidence="1">
    <location>
        <begin position="1"/>
        <end position="19"/>
    </location>
</feature>
<evidence type="ECO:0000256" key="1">
    <source>
        <dbReference type="SAM" id="SignalP"/>
    </source>
</evidence>
<dbReference type="Proteomes" id="UP000293483">
    <property type="component" value="Unassembled WGS sequence"/>
</dbReference>
<organism evidence="2 3">
    <name type="scientific">Acinetobacter bouvetii</name>
    <dbReference type="NCBI Taxonomy" id="202951"/>
    <lineage>
        <taxon>Bacteria</taxon>
        <taxon>Pseudomonadati</taxon>
        <taxon>Pseudomonadota</taxon>
        <taxon>Gammaproteobacteria</taxon>
        <taxon>Moraxellales</taxon>
        <taxon>Moraxellaceae</taxon>
        <taxon>Acinetobacter</taxon>
    </lineage>
</organism>
<accession>A0A4V2DPI5</accession>
<dbReference type="AlphaFoldDB" id="A0A4V2DPI5"/>
<evidence type="ECO:0000313" key="2">
    <source>
        <dbReference type="EMBL" id="RZG66868.1"/>
    </source>
</evidence>
<dbReference type="STRING" id="202951.GCA_001485025_00574"/>
<proteinExistence type="predicted"/>
<protein>
    <submittedName>
        <fullName evidence="2">Uncharacterized protein</fullName>
    </submittedName>
</protein>
<gene>
    <name evidence="2" type="ORF">EXE25_09320</name>
</gene>
<sequence length="162" mass="18375">MKKTYLTVLLMLFASGAIAADNKKLPQNQTADDQVQESTATNYRVTTRPEIVGLWGMEIPNNRKCREYYNFKSNNEVVIKSGAEWSTGVYDYQPSQDQGVQLPALILQVKYDNNEVDCSGNQSDQTGEISQYFVQWQNPSTISFCSNEKAEQCFAILRRVLP</sequence>